<dbReference type="InterPro" id="IPR036890">
    <property type="entry name" value="HATPase_C_sf"/>
</dbReference>
<keyword evidence="9" id="KW-0902">Two-component regulatory system</keyword>
<evidence type="ECO:0000313" key="13">
    <source>
        <dbReference type="EMBL" id="GGL08962.1"/>
    </source>
</evidence>
<evidence type="ECO:0000256" key="8">
    <source>
        <dbReference type="ARBA" id="ARBA00022840"/>
    </source>
</evidence>
<keyword evidence="6" id="KW-0547">Nucleotide-binding</keyword>
<dbReference type="Pfam" id="PF02518">
    <property type="entry name" value="HATPase_c"/>
    <property type="match status" value="1"/>
</dbReference>
<dbReference type="GO" id="GO:0000156">
    <property type="term" value="F:phosphorelay response regulator activity"/>
    <property type="evidence" value="ECO:0007669"/>
    <property type="project" value="TreeGrafter"/>
</dbReference>
<keyword evidence="8" id="KW-0067">ATP-binding</keyword>
<dbReference type="Gene3D" id="3.30.565.10">
    <property type="entry name" value="Histidine kinase-like ATPase, C-terminal domain"/>
    <property type="match status" value="1"/>
</dbReference>
<keyword evidence="7 13" id="KW-0418">Kinase</keyword>
<name>A0A8J3C4J7_9ACTN</name>
<dbReference type="GO" id="GO:0000155">
    <property type="term" value="F:phosphorelay sensor kinase activity"/>
    <property type="evidence" value="ECO:0007669"/>
    <property type="project" value="InterPro"/>
</dbReference>
<feature type="transmembrane region" description="Helical" evidence="11">
    <location>
        <begin position="21"/>
        <end position="41"/>
    </location>
</feature>
<dbReference type="InterPro" id="IPR050351">
    <property type="entry name" value="BphY/WalK/GraS-like"/>
</dbReference>
<dbReference type="InterPro" id="IPR003661">
    <property type="entry name" value="HisK_dim/P_dom"/>
</dbReference>
<evidence type="ECO:0000256" key="11">
    <source>
        <dbReference type="SAM" id="Phobius"/>
    </source>
</evidence>
<dbReference type="GO" id="GO:0005886">
    <property type="term" value="C:plasma membrane"/>
    <property type="evidence" value="ECO:0007669"/>
    <property type="project" value="UniProtKB-SubCell"/>
</dbReference>
<dbReference type="InterPro" id="IPR036097">
    <property type="entry name" value="HisK_dim/P_sf"/>
</dbReference>
<dbReference type="CDD" id="cd00082">
    <property type="entry name" value="HisKA"/>
    <property type="match status" value="1"/>
</dbReference>
<dbReference type="Gene3D" id="1.10.287.130">
    <property type="match status" value="1"/>
</dbReference>
<gene>
    <name evidence="13" type="ORF">GCM10012284_49530</name>
</gene>
<dbReference type="InterPro" id="IPR005467">
    <property type="entry name" value="His_kinase_dom"/>
</dbReference>
<dbReference type="PANTHER" id="PTHR42878:SF7">
    <property type="entry name" value="SENSOR HISTIDINE KINASE GLRK"/>
    <property type="match status" value="1"/>
</dbReference>
<comment type="subcellular location">
    <subcellularLocation>
        <location evidence="2">Cell membrane</location>
    </subcellularLocation>
</comment>
<evidence type="ECO:0000256" key="6">
    <source>
        <dbReference type="ARBA" id="ARBA00022741"/>
    </source>
</evidence>
<dbReference type="GO" id="GO:0005524">
    <property type="term" value="F:ATP binding"/>
    <property type="evidence" value="ECO:0007669"/>
    <property type="project" value="UniProtKB-KW"/>
</dbReference>
<dbReference type="PRINTS" id="PR00344">
    <property type="entry name" value="BCTRLSENSOR"/>
</dbReference>
<organism evidence="13 14">
    <name type="scientific">Mangrovihabitans endophyticus</name>
    <dbReference type="NCBI Taxonomy" id="1751298"/>
    <lineage>
        <taxon>Bacteria</taxon>
        <taxon>Bacillati</taxon>
        <taxon>Actinomycetota</taxon>
        <taxon>Actinomycetes</taxon>
        <taxon>Micromonosporales</taxon>
        <taxon>Micromonosporaceae</taxon>
        <taxon>Mangrovihabitans</taxon>
    </lineage>
</organism>
<keyword evidence="11" id="KW-0472">Membrane</keyword>
<dbReference type="InterPro" id="IPR004358">
    <property type="entry name" value="Sig_transdc_His_kin-like_C"/>
</dbReference>
<comment type="caution">
    <text evidence="13">The sequence shown here is derived from an EMBL/GenBank/DDBJ whole genome shotgun (WGS) entry which is preliminary data.</text>
</comment>
<dbReference type="SMART" id="SM00387">
    <property type="entry name" value="HATPase_c"/>
    <property type="match status" value="1"/>
</dbReference>
<dbReference type="AlphaFoldDB" id="A0A8J3C4J7"/>
<keyword evidence="4" id="KW-0597">Phosphoprotein</keyword>
<evidence type="ECO:0000256" key="3">
    <source>
        <dbReference type="ARBA" id="ARBA00012438"/>
    </source>
</evidence>
<evidence type="ECO:0000256" key="4">
    <source>
        <dbReference type="ARBA" id="ARBA00022553"/>
    </source>
</evidence>
<evidence type="ECO:0000256" key="5">
    <source>
        <dbReference type="ARBA" id="ARBA00022679"/>
    </source>
</evidence>
<dbReference type="GO" id="GO:0030295">
    <property type="term" value="F:protein kinase activator activity"/>
    <property type="evidence" value="ECO:0007669"/>
    <property type="project" value="TreeGrafter"/>
</dbReference>
<dbReference type="GO" id="GO:0007234">
    <property type="term" value="P:osmosensory signaling via phosphorelay pathway"/>
    <property type="evidence" value="ECO:0007669"/>
    <property type="project" value="TreeGrafter"/>
</dbReference>
<reference evidence="13" key="1">
    <citation type="journal article" date="2014" name="Int. J. Syst. Evol. Microbiol.">
        <title>Complete genome sequence of Corynebacterium casei LMG S-19264T (=DSM 44701T), isolated from a smear-ripened cheese.</title>
        <authorList>
            <consortium name="US DOE Joint Genome Institute (JGI-PGF)"/>
            <person name="Walter F."/>
            <person name="Albersmeier A."/>
            <person name="Kalinowski J."/>
            <person name="Ruckert C."/>
        </authorList>
    </citation>
    <scope>NUCLEOTIDE SEQUENCE</scope>
    <source>
        <strain evidence="13">CGMCC 4.7299</strain>
    </source>
</reference>
<dbReference type="SUPFAM" id="SSF55874">
    <property type="entry name" value="ATPase domain of HSP90 chaperone/DNA topoisomerase II/histidine kinase"/>
    <property type="match status" value="1"/>
</dbReference>
<protein>
    <recommendedName>
        <fullName evidence="10">Sensor-like histidine kinase SenX3</fullName>
        <ecNumber evidence="3">2.7.13.3</ecNumber>
    </recommendedName>
</protein>
<dbReference type="SMART" id="SM00388">
    <property type="entry name" value="HisKA"/>
    <property type="match status" value="1"/>
</dbReference>
<dbReference type="Pfam" id="PF00512">
    <property type="entry name" value="HisKA"/>
    <property type="match status" value="1"/>
</dbReference>
<dbReference type="EC" id="2.7.13.3" evidence="3"/>
<evidence type="ECO:0000256" key="10">
    <source>
        <dbReference type="ARBA" id="ARBA00039401"/>
    </source>
</evidence>
<dbReference type="PROSITE" id="PS50109">
    <property type="entry name" value="HIS_KIN"/>
    <property type="match status" value="1"/>
</dbReference>
<feature type="domain" description="Histidine kinase" evidence="12">
    <location>
        <begin position="193"/>
        <end position="408"/>
    </location>
</feature>
<dbReference type="EMBL" id="BMMX01000031">
    <property type="protein sequence ID" value="GGL08962.1"/>
    <property type="molecule type" value="Genomic_DNA"/>
</dbReference>
<keyword evidence="11" id="KW-0812">Transmembrane</keyword>
<dbReference type="CDD" id="cd00075">
    <property type="entry name" value="HATPase"/>
    <property type="match status" value="1"/>
</dbReference>
<evidence type="ECO:0000256" key="1">
    <source>
        <dbReference type="ARBA" id="ARBA00000085"/>
    </source>
</evidence>
<evidence type="ECO:0000256" key="9">
    <source>
        <dbReference type="ARBA" id="ARBA00023012"/>
    </source>
</evidence>
<sequence>MTRDPDRVLLRRARRAMVVQTAAAITLSLLVVGVLVLIVVVHTQHTASVDLLRRTADAYGSGVHPPQGVWVFAAEASGPEPAVAGSAGGEVPAGLPYRAALDRVAAGGAAEITELDVGGGDFLALTTRRDGRTLQVVTGLYEQEDERNRLLVALAVAELAGLLIAALVTRLLAGRATAPLAEALTRQRQFVADASHELRTPLTQLHTRAQLLQMDLRGGGDPDEIARDVDRLVTGTRRLGEVVHDLLLSSQPAKRADRTEVDLSAVVGEVVEEHAARAASQQVELATIDRCAAPGRVRGHEAALRRVVHALVDNALSHTPSGGHVTVELAADDGWVRVAVRDDGSGFDKRDAERLFARFARAGPDDHRRFGLGLALAREVAAGHGGTIEAHGEPGRGAVFTLRLPRDTARN</sequence>
<keyword evidence="5" id="KW-0808">Transferase</keyword>
<evidence type="ECO:0000313" key="14">
    <source>
        <dbReference type="Proteomes" id="UP000656042"/>
    </source>
</evidence>
<dbReference type="SUPFAM" id="SSF47384">
    <property type="entry name" value="Homodimeric domain of signal transducing histidine kinase"/>
    <property type="match status" value="1"/>
</dbReference>
<evidence type="ECO:0000256" key="7">
    <source>
        <dbReference type="ARBA" id="ARBA00022777"/>
    </source>
</evidence>
<dbReference type="RefSeq" id="WP_189081705.1">
    <property type="nucleotide sequence ID" value="NZ_BMMX01000031.1"/>
</dbReference>
<evidence type="ECO:0000259" key="12">
    <source>
        <dbReference type="PROSITE" id="PS50109"/>
    </source>
</evidence>
<dbReference type="Proteomes" id="UP000656042">
    <property type="component" value="Unassembled WGS sequence"/>
</dbReference>
<evidence type="ECO:0000256" key="2">
    <source>
        <dbReference type="ARBA" id="ARBA00004236"/>
    </source>
</evidence>
<dbReference type="InterPro" id="IPR003594">
    <property type="entry name" value="HATPase_dom"/>
</dbReference>
<keyword evidence="11" id="KW-1133">Transmembrane helix</keyword>
<dbReference type="PANTHER" id="PTHR42878">
    <property type="entry name" value="TWO-COMPONENT HISTIDINE KINASE"/>
    <property type="match status" value="1"/>
</dbReference>
<accession>A0A8J3C4J7</accession>
<comment type="catalytic activity">
    <reaction evidence="1">
        <text>ATP + protein L-histidine = ADP + protein N-phospho-L-histidine.</text>
        <dbReference type="EC" id="2.7.13.3"/>
    </reaction>
</comment>
<keyword evidence="14" id="KW-1185">Reference proteome</keyword>
<reference evidence="13" key="2">
    <citation type="submission" date="2020-09" db="EMBL/GenBank/DDBJ databases">
        <authorList>
            <person name="Sun Q."/>
            <person name="Zhou Y."/>
        </authorList>
    </citation>
    <scope>NUCLEOTIDE SEQUENCE</scope>
    <source>
        <strain evidence="13">CGMCC 4.7299</strain>
    </source>
</reference>
<proteinExistence type="predicted"/>